<proteinExistence type="predicted"/>
<organism evidence="1 2">
    <name type="scientific">Stenomitos frigidus AS-A4</name>
    <dbReference type="NCBI Taxonomy" id="2933935"/>
    <lineage>
        <taxon>Bacteria</taxon>
        <taxon>Bacillati</taxon>
        <taxon>Cyanobacteriota</taxon>
        <taxon>Cyanophyceae</taxon>
        <taxon>Leptolyngbyales</taxon>
        <taxon>Leptolyngbyaceae</taxon>
        <taxon>Stenomitos</taxon>
    </lineage>
</organism>
<reference evidence="1 2" key="1">
    <citation type="submission" date="2022-04" db="EMBL/GenBank/DDBJ databases">
        <title>Positive selection, recombination, and allopatry shape intraspecific diversity of widespread and dominant cyanobacteria.</title>
        <authorList>
            <person name="Wei J."/>
            <person name="Shu W."/>
            <person name="Hu C."/>
        </authorList>
    </citation>
    <scope>NUCLEOTIDE SEQUENCE [LARGE SCALE GENOMIC DNA]</scope>
    <source>
        <strain evidence="1 2">AS-A4</strain>
    </source>
</reference>
<dbReference type="Proteomes" id="UP001476950">
    <property type="component" value="Unassembled WGS sequence"/>
</dbReference>
<accession>A0ABV0KSE6</accession>
<evidence type="ECO:0000313" key="2">
    <source>
        <dbReference type="Proteomes" id="UP001476950"/>
    </source>
</evidence>
<keyword evidence="2" id="KW-1185">Reference proteome</keyword>
<dbReference type="EMBL" id="JAMPLM010000055">
    <property type="protein sequence ID" value="MEP1062163.1"/>
    <property type="molecule type" value="Genomic_DNA"/>
</dbReference>
<evidence type="ECO:0000313" key="1">
    <source>
        <dbReference type="EMBL" id="MEP1062163.1"/>
    </source>
</evidence>
<name>A0ABV0KSE6_9CYAN</name>
<sequence>MLSQAGESRELVDSLVHQIIHGAKQHYHLLTLRTDTLAAAQFYQSLGFRTHPHWEHTTHHLQLSAATYHP</sequence>
<dbReference type="InterPro" id="IPR016181">
    <property type="entry name" value="Acyl_CoA_acyltransferase"/>
</dbReference>
<dbReference type="RefSeq" id="WP_190449963.1">
    <property type="nucleotide sequence ID" value="NZ_JAMPLM010000055.1"/>
</dbReference>
<dbReference type="Gene3D" id="3.40.630.30">
    <property type="match status" value="1"/>
</dbReference>
<protein>
    <submittedName>
        <fullName evidence="1">GNAT family N-acetyltransferase</fullName>
    </submittedName>
</protein>
<dbReference type="SUPFAM" id="SSF55729">
    <property type="entry name" value="Acyl-CoA N-acyltransferases (Nat)"/>
    <property type="match status" value="1"/>
</dbReference>
<gene>
    <name evidence="1" type="ORF">NDI38_27700</name>
</gene>
<comment type="caution">
    <text evidence="1">The sequence shown here is derived from an EMBL/GenBank/DDBJ whole genome shotgun (WGS) entry which is preliminary data.</text>
</comment>